<dbReference type="PANTHER" id="PTHR47992">
    <property type="entry name" value="PROTEIN PHOSPHATASE"/>
    <property type="match status" value="1"/>
</dbReference>
<organism evidence="3 4">
    <name type="scientific">Uabimicrobium amorphum</name>
    <dbReference type="NCBI Taxonomy" id="2596890"/>
    <lineage>
        <taxon>Bacteria</taxon>
        <taxon>Pseudomonadati</taxon>
        <taxon>Planctomycetota</taxon>
        <taxon>Candidatus Uabimicrobiia</taxon>
        <taxon>Candidatus Uabimicrobiales</taxon>
        <taxon>Candidatus Uabimicrobiaceae</taxon>
        <taxon>Candidatus Uabimicrobium</taxon>
    </lineage>
</organism>
<evidence type="ECO:0000256" key="1">
    <source>
        <dbReference type="SAM" id="MobiDB-lite"/>
    </source>
</evidence>
<dbReference type="EMBL" id="AP019860">
    <property type="protein sequence ID" value="BBM84862.1"/>
    <property type="molecule type" value="Genomic_DNA"/>
</dbReference>
<dbReference type="OrthoDB" id="9801841at2"/>
<dbReference type="Pfam" id="PF13672">
    <property type="entry name" value="PP2C_2"/>
    <property type="match status" value="1"/>
</dbReference>
<proteinExistence type="predicted"/>
<protein>
    <submittedName>
        <fullName evidence="3">Protein phosphatase</fullName>
    </submittedName>
</protein>
<dbReference type="SUPFAM" id="SSF81606">
    <property type="entry name" value="PP2C-like"/>
    <property type="match status" value="1"/>
</dbReference>
<sequence length="341" mass="37843">MAVRIDCYGVSDVGNIRKGNEDQFVIADLAKKMSFSHSSLHNENNPQLERVYGKLFVVADGMGGAVAGEQASAIAVETVVEYILRGMQWSLFLDESKDADFQDELKKAILHCQDKIQEATEQFPDLQGMGTTLTMACATWPRLYVVHAGDSRCYLKRKSDLKQVTTDHTVVQQLVENGVITEEKAENVQWGNLLWNAIGGNSSELATDICKLELQHGDMILLCSDGLNKHVTDKEINCLMDLNTNAEDICKNLVELAKEEGGTDNITIVVAHFIDEDAENKKYEDMETLIEEPAVKEEKTDNKDDLPNKETERIQSSMDETIVDANIHDLAGGNNGDEESS</sequence>
<accession>A0A5S9IP37</accession>
<feature type="compositionally biased region" description="Basic and acidic residues" evidence="1">
    <location>
        <begin position="293"/>
        <end position="313"/>
    </location>
</feature>
<name>A0A5S9IP37_UABAM</name>
<dbReference type="AlphaFoldDB" id="A0A5S9IP37"/>
<dbReference type="GO" id="GO:0004722">
    <property type="term" value="F:protein serine/threonine phosphatase activity"/>
    <property type="evidence" value="ECO:0007669"/>
    <property type="project" value="InterPro"/>
</dbReference>
<dbReference type="Gene3D" id="3.60.40.10">
    <property type="entry name" value="PPM-type phosphatase domain"/>
    <property type="match status" value="1"/>
</dbReference>
<evidence type="ECO:0000313" key="3">
    <source>
        <dbReference type="EMBL" id="BBM84862.1"/>
    </source>
</evidence>
<feature type="domain" description="PPM-type phosphatase" evidence="2">
    <location>
        <begin position="6"/>
        <end position="273"/>
    </location>
</feature>
<evidence type="ECO:0000259" key="2">
    <source>
        <dbReference type="PROSITE" id="PS51746"/>
    </source>
</evidence>
<dbReference type="SMART" id="SM00331">
    <property type="entry name" value="PP2C_SIG"/>
    <property type="match status" value="1"/>
</dbReference>
<dbReference type="CDD" id="cd00143">
    <property type="entry name" value="PP2Cc"/>
    <property type="match status" value="1"/>
</dbReference>
<dbReference type="InterPro" id="IPR015655">
    <property type="entry name" value="PP2C"/>
</dbReference>
<dbReference type="KEGG" id="uam:UABAM_03223"/>
<feature type="region of interest" description="Disordered" evidence="1">
    <location>
        <begin position="292"/>
        <end position="341"/>
    </location>
</feature>
<evidence type="ECO:0000313" key="4">
    <source>
        <dbReference type="Proteomes" id="UP000326354"/>
    </source>
</evidence>
<dbReference type="InterPro" id="IPR036457">
    <property type="entry name" value="PPM-type-like_dom_sf"/>
</dbReference>
<gene>
    <name evidence="3" type="ORF">UABAM_03223</name>
</gene>
<dbReference type="InterPro" id="IPR001932">
    <property type="entry name" value="PPM-type_phosphatase-like_dom"/>
</dbReference>
<keyword evidence="4" id="KW-1185">Reference proteome</keyword>
<dbReference type="RefSeq" id="WP_151968991.1">
    <property type="nucleotide sequence ID" value="NZ_AP019860.1"/>
</dbReference>
<dbReference type="PROSITE" id="PS51746">
    <property type="entry name" value="PPM_2"/>
    <property type="match status" value="1"/>
</dbReference>
<dbReference type="SMART" id="SM00332">
    <property type="entry name" value="PP2Cc"/>
    <property type="match status" value="1"/>
</dbReference>
<reference evidence="3 4" key="1">
    <citation type="submission" date="2019-08" db="EMBL/GenBank/DDBJ databases">
        <title>Complete genome sequence of Candidatus Uab amorphum.</title>
        <authorList>
            <person name="Shiratori T."/>
            <person name="Suzuki S."/>
            <person name="Kakizawa Y."/>
            <person name="Ishida K."/>
        </authorList>
    </citation>
    <scope>NUCLEOTIDE SEQUENCE [LARGE SCALE GENOMIC DNA]</scope>
    <source>
        <strain evidence="3 4">SRT547</strain>
    </source>
</reference>
<dbReference type="Proteomes" id="UP000326354">
    <property type="component" value="Chromosome"/>
</dbReference>